<name>A0AAP2VI40_PARDI</name>
<organism evidence="2 3">
    <name type="scientific">Parabacteroides distasonis</name>
    <dbReference type="NCBI Taxonomy" id="823"/>
    <lineage>
        <taxon>Bacteria</taxon>
        <taxon>Pseudomonadati</taxon>
        <taxon>Bacteroidota</taxon>
        <taxon>Bacteroidia</taxon>
        <taxon>Bacteroidales</taxon>
        <taxon>Tannerellaceae</taxon>
        <taxon>Parabacteroides</taxon>
    </lineage>
</organism>
<protein>
    <submittedName>
        <fullName evidence="2">Helix-turn-helix domain-containing protein</fullName>
    </submittedName>
</protein>
<dbReference type="AlphaFoldDB" id="A0AAP2VI40"/>
<evidence type="ECO:0000313" key="3">
    <source>
        <dbReference type="Proteomes" id="UP001198806"/>
    </source>
</evidence>
<dbReference type="GO" id="GO:0003677">
    <property type="term" value="F:DNA binding"/>
    <property type="evidence" value="ECO:0007669"/>
    <property type="project" value="InterPro"/>
</dbReference>
<dbReference type="SMART" id="SM00530">
    <property type="entry name" value="HTH_XRE"/>
    <property type="match status" value="1"/>
</dbReference>
<dbReference type="Proteomes" id="UP001198806">
    <property type="component" value="Unassembled WGS sequence"/>
</dbReference>
<dbReference type="CDD" id="cd00093">
    <property type="entry name" value="HTH_XRE"/>
    <property type="match status" value="1"/>
</dbReference>
<dbReference type="RefSeq" id="WP_134915245.1">
    <property type="nucleotide sequence ID" value="NZ_JAHOOC010000004.1"/>
</dbReference>
<dbReference type="InterPro" id="IPR010982">
    <property type="entry name" value="Lambda_DNA-bd_dom_sf"/>
</dbReference>
<reference evidence="2" key="1">
    <citation type="submission" date="2021-10" db="EMBL/GenBank/DDBJ databases">
        <title>Collection of gut derived symbiotic bacterial strains cultured from healthy donors.</title>
        <authorList>
            <person name="Lin H."/>
            <person name="Littmann E."/>
            <person name="Kohout C."/>
            <person name="Pamer E.G."/>
        </authorList>
    </citation>
    <scope>NUCLEOTIDE SEQUENCE</scope>
    <source>
        <strain evidence="2">DFI.2.94</strain>
    </source>
</reference>
<dbReference type="PROSITE" id="PS50943">
    <property type="entry name" value="HTH_CROC1"/>
    <property type="match status" value="1"/>
</dbReference>
<evidence type="ECO:0000313" key="2">
    <source>
        <dbReference type="EMBL" id="MCB6516302.1"/>
    </source>
</evidence>
<accession>A0AAP2VI40</accession>
<dbReference type="Pfam" id="PF01381">
    <property type="entry name" value="HTH_3"/>
    <property type="match status" value="1"/>
</dbReference>
<dbReference type="EMBL" id="JAJCNI010000001">
    <property type="protein sequence ID" value="MCB6516302.1"/>
    <property type="molecule type" value="Genomic_DNA"/>
</dbReference>
<evidence type="ECO:0000259" key="1">
    <source>
        <dbReference type="PROSITE" id="PS50943"/>
    </source>
</evidence>
<dbReference type="Gene3D" id="1.10.260.40">
    <property type="entry name" value="lambda repressor-like DNA-binding domains"/>
    <property type="match status" value="1"/>
</dbReference>
<dbReference type="InterPro" id="IPR001387">
    <property type="entry name" value="Cro/C1-type_HTH"/>
</dbReference>
<sequence>MNIKRLNKLINSSKLNKVQIAERCGISRTTLDNVLAGADAKISTIESLAKVLEINVGYLFNDTDEGILSITSDSELDFYKKEVDRLQTLLNRQKKSTKVIVEIEVDDDEFIKMGLKDKVIQVLDK</sequence>
<dbReference type="SUPFAM" id="SSF47413">
    <property type="entry name" value="lambda repressor-like DNA-binding domains"/>
    <property type="match status" value="1"/>
</dbReference>
<proteinExistence type="predicted"/>
<feature type="domain" description="HTH cro/C1-type" evidence="1">
    <location>
        <begin position="6"/>
        <end position="59"/>
    </location>
</feature>
<gene>
    <name evidence="2" type="ORF">LI194_00635</name>
</gene>
<comment type="caution">
    <text evidence="2">The sequence shown here is derived from an EMBL/GenBank/DDBJ whole genome shotgun (WGS) entry which is preliminary data.</text>
</comment>